<evidence type="ECO:0000256" key="4">
    <source>
        <dbReference type="ARBA" id="ARBA00022840"/>
    </source>
</evidence>
<organism evidence="6 7">
    <name type="scientific">Ciona intestinalis</name>
    <name type="common">Transparent sea squirt</name>
    <name type="synonym">Ascidia intestinalis</name>
    <dbReference type="NCBI Taxonomy" id="7719"/>
    <lineage>
        <taxon>Eukaryota</taxon>
        <taxon>Metazoa</taxon>
        <taxon>Chordata</taxon>
        <taxon>Tunicata</taxon>
        <taxon>Ascidiacea</taxon>
        <taxon>Phlebobranchia</taxon>
        <taxon>Cionidae</taxon>
        <taxon>Ciona</taxon>
    </lineage>
</organism>
<dbReference type="InterPro" id="IPR000719">
    <property type="entry name" value="Prot_kinase_dom"/>
</dbReference>
<keyword evidence="7" id="KW-1185">Reference proteome</keyword>
<dbReference type="GeneTree" id="ENSGT00940000169464"/>
<dbReference type="InParanoid" id="H2XN38"/>
<dbReference type="EMBL" id="EAAA01001161">
    <property type="status" value="NOT_ANNOTATED_CDS"/>
    <property type="molecule type" value="Genomic_DNA"/>
</dbReference>
<reference evidence="6" key="3">
    <citation type="submission" date="2025-08" db="UniProtKB">
        <authorList>
            <consortium name="Ensembl"/>
        </authorList>
    </citation>
    <scope>IDENTIFICATION</scope>
</reference>
<dbReference type="HOGENOM" id="CLU_686130_0_0_1"/>
<dbReference type="PANTHER" id="PTHR44329:SF288">
    <property type="entry name" value="MITOGEN-ACTIVATED PROTEIN KINASE KINASE KINASE 20"/>
    <property type="match status" value="1"/>
</dbReference>
<dbReference type="PROSITE" id="PS50011">
    <property type="entry name" value="PROTEIN_KINASE_DOM"/>
    <property type="match status" value="1"/>
</dbReference>
<dbReference type="GO" id="GO:0005524">
    <property type="term" value="F:ATP binding"/>
    <property type="evidence" value="ECO:0007669"/>
    <property type="project" value="UniProtKB-KW"/>
</dbReference>
<evidence type="ECO:0000259" key="5">
    <source>
        <dbReference type="PROSITE" id="PS50011"/>
    </source>
</evidence>
<dbReference type="InterPro" id="IPR001245">
    <property type="entry name" value="Ser-Thr/Tyr_kinase_cat_dom"/>
</dbReference>
<keyword evidence="2" id="KW-0547">Nucleotide-binding</keyword>
<evidence type="ECO:0000313" key="7">
    <source>
        <dbReference type="Proteomes" id="UP000008144"/>
    </source>
</evidence>
<dbReference type="PANTHER" id="PTHR44329">
    <property type="entry name" value="SERINE/THREONINE-PROTEIN KINASE TNNI3K-RELATED"/>
    <property type="match status" value="1"/>
</dbReference>
<name>H2XN38_CIOIN</name>
<dbReference type="SUPFAM" id="SSF56112">
    <property type="entry name" value="Protein kinase-like (PK-like)"/>
    <property type="match status" value="1"/>
</dbReference>
<dbReference type="Gene3D" id="1.10.510.10">
    <property type="entry name" value="Transferase(Phosphotransferase) domain 1"/>
    <property type="match status" value="1"/>
</dbReference>
<dbReference type="AlphaFoldDB" id="H2XN38"/>
<protein>
    <recommendedName>
        <fullName evidence="5">Protein kinase domain-containing protein</fullName>
    </recommendedName>
</protein>
<evidence type="ECO:0000313" key="6">
    <source>
        <dbReference type="Ensembl" id="ENSCINP00000031071.1"/>
    </source>
</evidence>
<feature type="domain" description="Protein kinase" evidence="5">
    <location>
        <begin position="1"/>
        <end position="100"/>
    </location>
</feature>
<dbReference type="Proteomes" id="UP000008144">
    <property type="component" value="Chromosome 14"/>
</dbReference>
<dbReference type="Pfam" id="PF07714">
    <property type="entry name" value="PK_Tyr_Ser-Thr"/>
    <property type="match status" value="1"/>
</dbReference>
<keyword evidence="1" id="KW-0808">Transferase</keyword>
<dbReference type="Ensembl" id="ENSCINT00000032727.1">
    <property type="protein sequence ID" value="ENSCINP00000031071.1"/>
    <property type="gene ID" value="ENSCING00000018819.1"/>
</dbReference>
<keyword evidence="3" id="KW-0418">Kinase</keyword>
<accession>H2XN38</accession>
<dbReference type="InterPro" id="IPR011009">
    <property type="entry name" value="Kinase-like_dom_sf"/>
</dbReference>
<keyword evidence="4" id="KW-0067">ATP-binding</keyword>
<reference evidence="6" key="4">
    <citation type="submission" date="2025-09" db="UniProtKB">
        <authorList>
            <consortium name="Ensembl"/>
        </authorList>
    </citation>
    <scope>IDENTIFICATION</scope>
</reference>
<dbReference type="GO" id="GO:0004672">
    <property type="term" value="F:protein kinase activity"/>
    <property type="evidence" value="ECO:0007669"/>
    <property type="project" value="InterPro"/>
</dbReference>
<proteinExistence type="predicted"/>
<evidence type="ECO:0000256" key="2">
    <source>
        <dbReference type="ARBA" id="ARBA00022741"/>
    </source>
</evidence>
<evidence type="ECO:0000256" key="1">
    <source>
        <dbReference type="ARBA" id="ARBA00022679"/>
    </source>
</evidence>
<evidence type="ECO:0000256" key="3">
    <source>
        <dbReference type="ARBA" id="ARBA00022777"/>
    </source>
</evidence>
<dbReference type="InterPro" id="IPR051681">
    <property type="entry name" value="Ser/Thr_Kinases-Pseudokinases"/>
</dbReference>
<reference evidence="7" key="1">
    <citation type="journal article" date="2002" name="Science">
        <title>The draft genome of Ciona intestinalis: insights into chordate and vertebrate origins.</title>
        <authorList>
            <person name="Dehal P."/>
            <person name="Satou Y."/>
            <person name="Campbell R.K."/>
            <person name="Chapman J."/>
            <person name="Degnan B."/>
            <person name="De Tomaso A."/>
            <person name="Davidson B."/>
            <person name="Di Gregorio A."/>
            <person name="Gelpke M."/>
            <person name="Goodstein D.M."/>
            <person name="Harafuji N."/>
            <person name="Hastings K.E."/>
            <person name="Ho I."/>
            <person name="Hotta K."/>
            <person name="Huang W."/>
            <person name="Kawashima T."/>
            <person name="Lemaire P."/>
            <person name="Martinez D."/>
            <person name="Meinertzhagen I.A."/>
            <person name="Necula S."/>
            <person name="Nonaka M."/>
            <person name="Putnam N."/>
            <person name="Rash S."/>
            <person name="Saiga H."/>
            <person name="Satake M."/>
            <person name="Terry A."/>
            <person name="Yamada L."/>
            <person name="Wang H.G."/>
            <person name="Awazu S."/>
            <person name="Azumi K."/>
            <person name="Boore J."/>
            <person name="Branno M."/>
            <person name="Chin-Bow S."/>
            <person name="DeSantis R."/>
            <person name="Doyle S."/>
            <person name="Francino P."/>
            <person name="Keys D.N."/>
            <person name="Haga S."/>
            <person name="Hayashi H."/>
            <person name="Hino K."/>
            <person name="Imai K.S."/>
            <person name="Inaba K."/>
            <person name="Kano S."/>
            <person name="Kobayashi K."/>
            <person name="Kobayashi M."/>
            <person name="Lee B.I."/>
            <person name="Makabe K.W."/>
            <person name="Manohar C."/>
            <person name="Matassi G."/>
            <person name="Medina M."/>
            <person name="Mochizuki Y."/>
            <person name="Mount S."/>
            <person name="Morishita T."/>
            <person name="Miura S."/>
            <person name="Nakayama A."/>
            <person name="Nishizaka S."/>
            <person name="Nomoto H."/>
            <person name="Ohta F."/>
            <person name="Oishi K."/>
            <person name="Rigoutsos I."/>
            <person name="Sano M."/>
            <person name="Sasaki A."/>
            <person name="Sasakura Y."/>
            <person name="Shoguchi E."/>
            <person name="Shin-i T."/>
            <person name="Spagnuolo A."/>
            <person name="Stainier D."/>
            <person name="Suzuki M.M."/>
            <person name="Tassy O."/>
            <person name="Takatori N."/>
            <person name="Tokuoka M."/>
            <person name="Yagi K."/>
            <person name="Yoshizaki F."/>
            <person name="Wada S."/>
            <person name="Zhang C."/>
            <person name="Hyatt P.D."/>
            <person name="Larimer F."/>
            <person name="Detter C."/>
            <person name="Doggett N."/>
            <person name="Glavina T."/>
            <person name="Hawkins T."/>
            <person name="Richardson P."/>
            <person name="Lucas S."/>
            <person name="Kohara Y."/>
            <person name="Levine M."/>
            <person name="Satoh N."/>
            <person name="Rokhsar D.S."/>
        </authorList>
    </citation>
    <scope>NUCLEOTIDE SEQUENCE [LARGE SCALE GENOMIC DNA]</scope>
</reference>
<reference evidence="6" key="2">
    <citation type="journal article" date="2008" name="Genome Biol.">
        <title>Improved genome assembly and evidence-based global gene model set for the chordate Ciona intestinalis: new insight into intron and operon populations.</title>
        <authorList>
            <person name="Satou Y."/>
            <person name="Mineta K."/>
            <person name="Ogasawara M."/>
            <person name="Sasakura Y."/>
            <person name="Shoguchi E."/>
            <person name="Ueno K."/>
            <person name="Yamada L."/>
            <person name="Matsumoto J."/>
            <person name="Wasserscheid J."/>
            <person name="Dewar K."/>
            <person name="Wiley G.B."/>
            <person name="Macmil S.L."/>
            <person name="Roe B.A."/>
            <person name="Zeller R.W."/>
            <person name="Hastings K.E."/>
            <person name="Lemaire P."/>
            <person name="Lindquist E."/>
            <person name="Endo T."/>
            <person name="Hotta K."/>
            <person name="Inaba K."/>
        </authorList>
    </citation>
    <scope>NUCLEOTIDE SEQUENCE [LARGE SCALE GENOMIC DNA]</scope>
    <source>
        <strain evidence="6">wild type</strain>
    </source>
</reference>
<sequence length="402" mass="45264">MLGSNYMAYIAPELLEYPSHLTTKIDVYAFAVLLWEMATAESPTKGKSTFQIFEMVRRGERLHLPSSLPHSFHKLIGKCWKASYVNRPSFKEIIIEVETMKLPQDWNNKLREAEVERINTSDMTCIPSSTSYTSSRQKTSDESQVFVLENDCTAHTSHFPFDFKSSIIKDKPETPQPYSEACYVPQYSRNDFSVSKVTLCDSLRRNTEVKNPDFLNQVGSRFDDRYKEFVNETSAAASLASRVAELNMLGCEKLDNIQVHSLPSQSAPSVNMGPVLHNLNRVYTNSSVSGSSVVTQKLCSEIKDAEKVLSNAKKLLANSPITKQKYGRNFKLQPRTDKVNKAPSYLPETELNTDGNIQLPIAKGSSSLQSALSQELNKENQNQEKTRFCKTDEKDVSDVIGI</sequence>
<dbReference type="STRING" id="7719.ENSCINP00000031071"/>